<dbReference type="CDD" id="cd05403">
    <property type="entry name" value="NT_KNTase_like"/>
    <property type="match status" value="1"/>
</dbReference>
<evidence type="ECO:0000313" key="2">
    <source>
        <dbReference type="EMBL" id="KJV07528.1"/>
    </source>
</evidence>
<evidence type="ECO:0000313" key="3">
    <source>
        <dbReference type="Proteomes" id="UP000033684"/>
    </source>
</evidence>
<keyword evidence="3" id="KW-1185">Reference proteome</keyword>
<sequence length="108" mass="11886">MTASLAIRPQDLAIVNKILQQTLPKEANVWVFGSRAKGTNRKASDLDLAIDAGRPLTRIERYALHEAFDESNLPYNVDCVDLCSVSEAFKAIVNQEKVLLSTTTPVKA</sequence>
<dbReference type="Pfam" id="PF18765">
    <property type="entry name" value="Polbeta"/>
    <property type="match status" value="1"/>
</dbReference>
<dbReference type="InterPro" id="IPR041633">
    <property type="entry name" value="Polbeta"/>
</dbReference>
<dbReference type="Proteomes" id="UP000033684">
    <property type="component" value="Unassembled WGS sequence"/>
</dbReference>
<reference evidence="2 3" key="2">
    <citation type="journal article" date="2016" name="Microb. Ecol.">
        <title>Genome Characteristics of a Novel Type I Methanotroph (Sn10-6) Isolated from a Flooded Indian Rice Field.</title>
        <authorList>
            <person name="Rahalkar M.C."/>
            <person name="Pandit P.S."/>
            <person name="Dhakephalkar P.K."/>
            <person name="Pore S."/>
            <person name="Arora P."/>
            <person name="Kapse N."/>
        </authorList>
    </citation>
    <scope>NUCLEOTIDE SEQUENCE [LARGE SCALE GENOMIC DNA]</scope>
    <source>
        <strain evidence="2 3">Sn10-6</strain>
    </source>
</reference>
<dbReference type="Gene3D" id="3.30.460.10">
    <property type="entry name" value="Beta Polymerase, domain 2"/>
    <property type="match status" value="1"/>
</dbReference>
<dbReference type="EMBL" id="LAJX01000029">
    <property type="protein sequence ID" value="KJV07528.1"/>
    <property type="molecule type" value="Genomic_DNA"/>
</dbReference>
<name>A0A0F3ILZ5_9GAMM</name>
<feature type="domain" description="Polymerase beta nucleotidyltransferase" evidence="1">
    <location>
        <begin position="18"/>
        <end position="102"/>
    </location>
</feature>
<dbReference type="OrthoDB" id="9798929at2"/>
<dbReference type="RefSeq" id="WP_045778246.1">
    <property type="nucleotide sequence ID" value="NZ_LAJX01000029.1"/>
</dbReference>
<dbReference type="SUPFAM" id="SSF81301">
    <property type="entry name" value="Nucleotidyltransferase"/>
    <property type="match status" value="1"/>
</dbReference>
<evidence type="ECO:0000259" key="1">
    <source>
        <dbReference type="Pfam" id="PF18765"/>
    </source>
</evidence>
<comment type="caution">
    <text evidence="2">The sequence shown here is derived from an EMBL/GenBank/DDBJ whole genome shotgun (WGS) entry which is preliminary data.</text>
</comment>
<protein>
    <recommendedName>
        <fullName evidence="1">Polymerase beta nucleotidyltransferase domain-containing protein</fullName>
    </recommendedName>
</protein>
<accession>A0A0F3ILZ5</accession>
<dbReference type="AlphaFoldDB" id="A0A0F3ILZ5"/>
<proteinExistence type="predicted"/>
<reference evidence="3" key="1">
    <citation type="submission" date="2015-03" db="EMBL/GenBank/DDBJ databases">
        <title>Draft genome sequence of a novel methanotroph (Sn10-6) isolated from flooded ricefield rhizosphere in India.</title>
        <authorList>
            <person name="Pandit P.S."/>
            <person name="Pore S.D."/>
            <person name="Arora P."/>
            <person name="Kapse N.G."/>
            <person name="Dhakephalkar P.K."/>
            <person name="Rahalkar M.C."/>
        </authorList>
    </citation>
    <scope>NUCLEOTIDE SEQUENCE [LARGE SCALE GENOMIC DNA]</scope>
    <source>
        <strain evidence="3">Sn10-6</strain>
    </source>
</reference>
<gene>
    <name evidence="2" type="ORF">VZ94_03950</name>
</gene>
<organism evidence="2 3">
    <name type="scientific">Methylocucumis oryzae</name>
    <dbReference type="NCBI Taxonomy" id="1632867"/>
    <lineage>
        <taxon>Bacteria</taxon>
        <taxon>Pseudomonadati</taxon>
        <taxon>Pseudomonadota</taxon>
        <taxon>Gammaproteobacteria</taxon>
        <taxon>Methylococcales</taxon>
        <taxon>Methylococcaceae</taxon>
        <taxon>Methylocucumis</taxon>
    </lineage>
</organism>
<dbReference type="InterPro" id="IPR043519">
    <property type="entry name" value="NT_sf"/>
</dbReference>